<dbReference type="RefSeq" id="WP_023391893.1">
    <property type="nucleotide sequence ID" value="NZ_CP146287.1"/>
</dbReference>
<accession>W1Q212</accession>
<dbReference type="Pfam" id="PF00486">
    <property type="entry name" value="Trans_reg_C"/>
    <property type="match status" value="1"/>
</dbReference>
<dbReference type="HOGENOM" id="CLU_000445_30_3_9"/>
<dbReference type="InterPro" id="IPR039420">
    <property type="entry name" value="WalR-like"/>
</dbReference>
<dbReference type="STRING" id="592010.GCWU000182_001251"/>
<feature type="domain" description="OmpR/PhoB-type" evidence="9">
    <location>
        <begin position="126"/>
        <end position="224"/>
    </location>
</feature>
<dbReference type="PROSITE" id="PS50110">
    <property type="entry name" value="RESPONSE_REGULATORY"/>
    <property type="match status" value="1"/>
</dbReference>
<keyword evidence="11" id="KW-1185">Reference proteome</keyword>
<dbReference type="Gene3D" id="1.10.10.10">
    <property type="entry name" value="Winged helix-like DNA-binding domain superfamily/Winged helix DNA-binding domain"/>
    <property type="match status" value="1"/>
</dbReference>
<keyword evidence="5" id="KW-0804">Transcription</keyword>
<dbReference type="InterPro" id="IPR001789">
    <property type="entry name" value="Sig_transdc_resp-reg_receiver"/>
</dbReference>
<dbReference type="EMBL" id="ACIN03000013">
    <property type="protein sequence ID" value="ESK65090.1"/>
    <property type="molecule type" value="Genomic_DNA"/>
</dbReference>
<keyword evidence="4 7" id="KW-0238">DNA-binding</keyword>
<gene>
    <name evidence="10" type="ORF">GCWU000182_001251</name>
</gene>
<feature type="DNA-binding region" description="OmpR/PhoB-type" evidence="7">
    <location>
        <begin position="126"/>
        <end position="224"/>
    </location>
</feature>
<dbReference type="GeneID" id="84817760"/>
<feature type="domain" description="Response regulatory" evidence="8">
    <location>
        <begin position="3"/>
        <end position="116"/>
    </location>
</feature>
<evidence type="ECO:0000256" key="7">
    <source>
        <dbReference type="PROSITE-ProRule" id="PRU01091"/>
    </source>
</evidence>
<protein>
    <submittedName>
        <fullName evidence="10">Response regulator protein GraR</fullName>
    </submittedName>
</protein>
<dbReference type="InterPro" id="IPR011006">
    <property type="entry name" value="CheY-like_superfamily"/>
</dbReference>
<sequence length="228" mass="26153">MYKILLVEDDPIIAQSIQNILATWHYEVILVQEFDKVLDLYLQTSPQLVILDITLPLFNGYYWCQEIRKVSNVPILFLSSHDQATEIVMSINMGADDYITKPFDSMVLVAKIQGLMRRAYELTAETEFSEYHGAMLNLKTTQLHYQGNLVDLTKNEFQILRVLFASAGHYVSRDQLMQELWSSEVFIDDNTLSVNMARLRKKLEGVGLEDFIHTKKGIGYGLVTAHEA</sequence>
<evidence type="ECO:0000256" key="2">
    <source>
        <dbReference type="ARBA" id="ARBA00023012"/>
    </source>
</evidence>
<evidence type="ECO:0000256" key="1">
    <source>
        <dbReference type="ARBA" id="ARBA00022553"/>
    </source>
</evidence>
<dbReference type="InterPro" id="IPR001867">
    <property type="entry name" value="OmpR/PhoB-type_DNA-bd"/>
</dbReference>
<dbReference type="GO" id="GO:0005829">
    <property type="term" value="C:cytosol"/>
    <property type="evidence" value="ECO:0007669"/>
    <property type="project" value="TreeGrafter"/>
</dbReference>
<dbReference type="CDD" id="cd00383">
    <property type="entry name" value="trans_reg_C"/>
    <property type="match status" value="1"/>
</dbReference>
<evidence type="ECO:0000313" key="10">
    <source>
        <dbReference type="EMBL" id="ESK65090.1"/>
    </source>
</evidence>
<organism evidence="10 11">
    <name type="scientific">Abiotrophia defectiva ATCC 49176</name>
    <dbReference type="NCBI Taxonomy" id="592010"/>
    <lineage>
        <taxon>Bacteria</taxon>
        <taxon>Bacillati</taxon>
        <taxon>Bacillota</taxon>
        <taxon>Bacilli</taxon>
        <taxon>Lactobacillales</taxon>
        <taxon>Aerococcaceae</taxon>
        <taxon>Abiotrophia</taxon>
    </lineage>
</organism>
<dbReference type="GO" id="GO:0000976">
    <property type="term" value="F:transcription cis-regulatory region binding"/>
    <property type="evidence" value="ECO:0007669"/>
    <property type="project" value="TreeGrafter"/>
</dbReference>
<keyword evidence="2" id="KW-0902">Two-component regulatory system</keyword>
<dbReference type="GO" id="GO:0032993">
    <property type="term" value="C:protein-DNA complex"/>
    <property type="evidence" value="ECO:0007669"/>
    <property type="project" value="TreeGrafter"/>
</dbReference>
<reference evidence="10" key="1">
    <citation type="submission" date="2013-06" db="EMBL/GenBank/DDBJ databases">
        <authorList>
            <person name="Weinstock G."/>
            <person name="Sodergren E."/>
            <person name="Clifton S."/>
            <person name="Fulton L."/>
            <person name="Fulton B."/>
            <person name="Courtney L."/>
            <person name="Fronick C."/>
            <person name="Harrison M."/>
            <person name="Strong C."/>
            <person name="Farmer C."/>
            <person name="Delahaunty K."/>
            <person name="Markovic C."/>
            <person name="Hall O."/>
            <person name="Minx P."/>
            <person name="Tomlinson C."/>
            <person name="Mitreva M."/>
            <person name="Nelson J."/>
            <person name="Hou S."/>
            <person name="Wollam A."/>
            <person name="Pepin K.H."/>
            <person name="Johnson M."/>
            <person name="Bhonagiri V."/>
            <person name="Nash W.E."/>
            <person name="Warren W."/>
            <person name="Chinwalla A."/>
            <person name="Mardis E.R."/>
            <person name="Wilson R.K."/>
        </authorList>
    </citation>
    <scope>NUCLEOTIDE SEQUENCE [LARGE SCALE GENOMIC DNA]</scope>
    <source>
        <strain evidence="10">ATCC 49176</strain>
    </source>
</reference>
<dbReference type="OrthoDB" id="9790442at2"/>
<dbReference type="SMART" id="SM00448">
    <property type="entry name" value="REC"/>
    <property type="match status" value="1"/>
</dbReference>
<dbReference type="Pfam" id="PF00072">
    <property type="entry name" value="Response_reg"/>
    <property type="match status" value="1"/>
</dbReference>
<evidence type="ECO:0000256" key="5">
    <source>
        <dbReference type="ARBA" id="ARBA00023163"/>
    </source>
</evidence>
<dbReference type="AlphaFoldDB" id="W1Q212"/>
<keyword evidence="1 6" id="KW-0597">Phosphoprotein</keyword>
<evidence type="ECO:0000259" key="8">
    <source>
        <dbReference type="PROSITE" id="PS50110"/>
    </source>
</evidence>
<comment type="caution">
    <text evidence="10">The sequence shown here is derived from an EMBL/GenBank/DDBJ whole genome shotgun (WGS) entry which is preliminary data.</text>
</comment>
<name>W1Q212_ABIDE</name>
<dbReference type="SMART" id="SM00862">
    <property type="entry name" value="Trans_reg_C"/>
    <property type="match status" value="1"/>
</dbReference>
<dbReference type="GO" id="GO:0000156">
    <property type="term" value="F:phosphorelay response regulator activity"/>
    <property type="evidence" value="ECO:0007669"/>
    <property type="project" value="TreeGrafter"/>
</dbReference>
<dbReference type="Gene3D" id="3.40.50.2300">
    <property type="match status" value="1"/>
</dbReference>
<dbReference type="eggNOG" id="COG0745">
    <property type="taxonomic scope" value="Bacteria"/>
</dbReference>
<dbReference type="PROSITE" id="PS51755">
    <property type="entry name" value="OMPR_PHOB"/>
    <property type="match status" value="1"/>
</dbReference>
<evidence type="ECO:0000259" key="9">
    <source>
        <dbReference type="PROSITE" id="PS51755"/>
    </source>
</evidence>
<dbReference type="InterPro" id="IPR036388">
    <property type="entry name" value="WH-like_DNA-bd_sf"/>
</dbReference>
<dbReference type="PANTHER" id="PTHR48111">
    <property type="entry name" value="REGULATOR OF RPOS"/>
    <property type="match status" value="1"/>
</dbReference>
<proteinExistence type="predicted"/>
<evidence type="ECO:0000313" key="11">
    <source>
        <dbReference type="Proteomes" id="UP000019050"/>
    </source>
</evidence>
<evidence type="ECO:0000256" key="4">
    <source>
        <dbReference type="ARBA" id="ARBA00023125"/>
    </source>
</evidence>
<dbReference type="GO" id="GO:0006355">
    <property type="term" value="P:regulation of DNA-templated transcription"/>
    <property type="evidence" value="ECO:0007669"/>
    <property type="project" value="InterPro"/>
</dbReference>
<keyword evidence="3" id="KW-0805">Transcription regulation</keyword>
<evidence type="ECO:0000256" key="6">
    <source>
        <dbReference type="PROSITE-ProRule" id="PRU00169"/>
    </source>
</evidence>
<dbReference type="PANTHER" id="PTHR48111:SF43">
    <property type="entry name" value="STAGE 0 SPORULATION PROTEIN A HOMOLOG"/>
    <property type="match status" value="1"/>
</dbReference>
<dbReference type="Proteomes" id="UP000019050">
    <property type="component" value="Unassembled WGS sequence"/>
</dbReference>
<evidence type="ECO:0000256" key="3">
    <source>
        <dbReference type="ARBA" id="ARBA00023015"/>
    </source>
</evidence>
<feature type="modified residue" description="4-aspartylphosphate" evidence="6">
    <location>
        <position position="52"/>
    </location>
</feature>
<dbReference type="SUPFAM" id="SSF52172">
    <property type="entry name" value="CheY-like"/>
    <property type="match status" value="1"/>
</dbReference>